<accession>T0ZZH3</accession>
<keyword evidence="7" id="KW-0408">Iron</keyword>
<dbReference type="GO" id="GO:0046872">
    <property type="term" value="F:metal ion binding"/>
    <property type="evidence" value="ECO:0007669"/>
    <property type="project" value="UniProtKB-KW"/>
</dbReference>
<dbReference type="SUPFAM" id="SSF51395">
    <property type="entry name" value="FMN-linked oxidoreductases"/>
    <property type="match status" value="1"/>
</dbReference>
<name>T0ZZH3_9ZZZZ</name>
<comment type="cofactor">
    <cofactor evidence="1">
        <name>FMN</name>
        <dbReference type="ChEBI" id="CHEBI:58210"/>
    </cofactor>
</comment>
<dbReference type="Pfam" id="PF13450">
    <property type="entry name" value="NAD_binding_8"/>
    <property type="match status" value="1"/>
</dbReference>
<dbReference type="SUPFAM" id="SSF51971">
    <property type="entry name" value="Nucleotide-binding domain"/>
    <property type="match status" value="1"/>
</dbReference>
<dbReference type="Pfam" id="PF00724">
    <property type="entry name" value="Oxidored_FMN"/>
    <property type="match status" value="1"/>
</dbReference>
<evidence type="ECO:0000259" key="9">
    <source>
        <dbReference type="Pfam" id="PF00724"/>
    </source>
</evidence>
<protein>
    <submittedName>
        <fullName evidence="10">NADH:flavin oxidoreductase/NADH oxidase</fullName>
        <ecNumber evidence="10">1.-.-.-</ecNumber>
    </submittedName>
</protein>
<dbReference type="PANTHER" id="PTHR42917">
    <property type="entry name" value="2,4-DIENOYL-COA REDUCTASE"/>
    <property type="match status" value="1"/>
</dbReference>
<evidence type="ECO:0000256" key="5">
    <source>
        <dbReference type="ARBA" id="ARBA00022723"/>
    </source>
</evidence>
<keyword evidence="4" id="KW-0288">FMN</keyword>
<comment type="cofactor">
    <cofactor evidence="2">
        <name>[4Fe-4S] cluster</name>
        <dbReference type="ChEBI" id="CHEBI:49883"/>
    </cofactor>
</comment>
<comment type="caution">
    <text evidence="10">The sequence shown here is derived from an EMBL/GenBank/DDBJ whole genome shotgun (WGS) entry which is preliminary data.</text>
</comment>
<feature type="domain" description="NADH:flavin oxidoreductase/NADH oxidase N-terminal" evidence="9">
    <location>
        <begin position="7"/>
        <end position="296"/>
    </location>
</feature>
<reference evidence="10" key="2">
    <citation type="journal article" date="2014" name="ISME J.">
        <title>Microbial stratification in low pH oxic and suboxic macroscopic growths along an acid mine drainage.</title>
        <authorList>
            <person name="Mendez-Garcia C."/>
            <person name="Mesa V."/>
            <person name="Sprenger R.R."/>
            <person name="Richter M."/>
            <person name="Diez M.S."/>
            <person name="Solano J."/>
            <person name="Bargiela R."/>
            <person name="Golyshina O.V."/>
            <person name="Manteca A."/>
            <person name="Ramos J.L."/>
            <person name="Gallego J.R."/>
            <person name="Llorente I."/>
            <person name="Martins Dos Santos V.A."/>
            <person name="Jensen O.N."/>
            <person name="Pelaez A.I."/>
            <person name="Sanchez J."/>
            <person name="Ferrer M."/>
        </authorList>
    </citation>
    <scope>NUCLEOTIDE SEQUENCE</scope>
</reference>
<keyword evidence="6 10" id="KW-0560">Oxidoreductase</keyword>
<dbReference type="AlphaFoldDB" id="T0ZZH3"/>
<keyword evidence="3" id="KW-0285">Flavoprotein</keyword>
<evidence type="ECO:0000313" key="10">
    <source>
        <dbReference type="EMBL" id="EQD53661.1"/>
    </source>
</evidence>
<evidence type="ECO:0000256" key="2">
    <source>
        <dbReference type="ARBA" id="ARBA00001966"/>
    </source>
</evidence>
<dbReference type="GO" id="GO:0010181">
    <property type="term" value="F:FMN binding"/>
    <property type="evidence" value="ECO:0007669"/>
    <property type="project" value="InterPro"/>
</dbReference>
<evidence type="ECO:0000256" key="6">
    <source>
        <dbReference type="ARBA" id="ARBA00023002"/>
    </source>
</evidence>
<reference evidence="10" key="1">
    <citation type="submission" date="2013-08" db="EMBL/GenBank/DDBJ databases">
        <authorList>
            <person name="Mendez C."/>
            <person name="Richter M."/>
            <person name="Ferrer M."/>
            <person name="Sanchez J."/>
        </authorList>
    </citation>
    <scope>NUCLEOTIDE SEQUENCE</scope>
</reference>
<proteinExistence type="predicted"/>
<dbReference type="InterPro" id="IPR001155">
    <property type="entry name" value="OxRdtase_FMN_N"/>
</dbReference>
<dbReference type="PANTHER" id="PTHR42917:SF2">
    <property type="entry name" value="2,4-DIENOYL-COA REDUCTASE [(2E)-ENOYL-COA-PRODUCING]"/>
    <property type="match status" value="1"/>
</dbReference>
<dbReference type="CDD" id="cd02803">
    <property type="entry name" value="OYE_like_FMN_family"/>
    <property type="match status" value="1"/>
</dbReference>
<organism evidence="10">
    <name type="scientific">mine drainage metagenome</name>
    <dbReference type="NCBI Taxonomy" id="410659"/>
    <lineage>
        <taxon>unclassified sequences</taxon>
        <taxon>metagenomes</taxon>
        <taxon>ecological metagenomes</taxon>
    </lineage>
</organism>
<keyword evidence="5" id="KW-0479">Metal-binding</keyword>
<dbReference type="GO" id="GO:0051536">
    <property type="term" value="F:iron-sulfur cluster binding"/>
    <property type="evidence" value="ECO:0007669"/>
    <property type="project" value="UniProtKB-KW"/>
</dbReference>
<evidence type="ECO:0000256" key="4">
    <source>
        <dbReference type="ARBA" id="ARBA00022643"/>
    </source>
</evidence>
<evidence type="ECO:0000256" key="3">
    <source>
        <dbReference type="ARBA" id="ARBA00022630"/>
    </source>
</evidence>
<dbReference type="EMBL" id="AUZY01006657">
    <property type="protein sequence ID" value="EQD53661.1"/>
    <property type="molecule type" value="Genomic_DNA"/>
</dbReference>
<dbReference type="GO" id="GO:0016491">
    <property type="term" value="F:oxidoreductase activity"/>
    <property type="evidence" value="ECO:0007669"/>
    <property type="project" value="UniProtKB-KW"/>
</dbReference>
<keyword evidence="8" id="KW-0411">Iron-sulfur</keyword>
<evidence type="ECO:0000256" key="7">
    <source>
        <dbReference type="ARBA" id="ARBA00023004"/>
    </source>
</evidence>
<evidence type="ECO:0000256" key="8">
    <source>
        <dbReference type="ARBA" id="ARBA00023014"/>
    </source>
</evidence>
<sequence length="531" mass="58436">MISNLAQETGATDEAHIAYLAARARGGAGLVITEYTYVDGLNSRGSRNELGAHREDFVPKLRRLTEAIHEAGSLVFLQLVHAGGKAGWNTNPQAPMAPSALDYGGHHPREMTAEDLDQVVESFRRAARVGALSNFDGLEIHAAHAYLLHEFLSPALNRREDRYGGSFENRLRLVQEVLQAVRREAGLPLGIRLSLYEDEADGYPPEYGVQVAERLEGLDYVHFSAGRFAPPGSSASFGYPALHILRRLPRRPALPTMVVGSVLDANGVEEVLEKVDFVSVGRAMLADPNFAWKVMHDPEGLRPCIRCNQACRDLRWGEVRCTVNPDTGHEAECPPRRPITGPIAIVGGGVKGLEAALQASLAGASVTLYEAREALGGQLLDLPEGAKRNEFLRLVRYYETVLRRRGVSFRLKTRYDGDAVDGRPDRTYEALLARRPAEVDSPVYQHLDEALELARGQKVTITERSLSTLDPVRAHAFREEAVRRGITFHAGSPSPEAFSCGGQRQYDIRQAILAGRRALDDYLRGRDGLPS</sequence>
<dbReference type="InterPro" id="IPR013785">
    <property type="entry name" value="Aldolase_TIM"/>
</dbReference>
<evidence type="ECO:0000256" key="1">
    <source>
        <dbReference type="ARBA" id="ARBA00001917"/>
    </source>
</evidence>
<gene>
    <name evidence="10" type="ORF">B1B_10110</name>
</gene>
<dbReference type="Gene3D" id="3.40.50.720">
    <property type="entry name" value="NAD(P)-binding Rossmann-like Domain"/>
    <property type="match status" value="1"/>
</dbReference>
<dbReference type="Gene3D" id="3.20.20.70">
    <property type="entry name" value="Aldolase class I"/>
    <property type="match status" value="1"/>
</dbReference>
<dbReference type="InterPro" id="IPR051793">
    <property type="entry name" value="NADH:flavin_oxidoreductase"/>
</dbReference>
<dbReference type="EC" id="1.-.-.-" evidence="10"/>